<accession>A0A383D0R5</accession>
<gene>
    <name evidence="1" type="ORF">METZ01_LOCUS490707</name>
</gene>
<reference evidence="1" key="1">
    <citation type="submission" date="2018-05" db="EMBL/GenBank/DDBJ databases">
        <authorList>
            <person name="Lanie J.A."/>
            <person name="Ng W.-L."/>
            <person name="Kazmierczak K.M."/>
            <person name="Andrzejewski T.M."/>
            <person name="Davidsen T.M."/>
            <person name="Wayne K.J."/>
            <person name="Tettelin H."/>
            <person name="Glass J.I."/>
            <person name="Rusch D."/>
            <person name="Podicherti R."/>
            <person name="Tsui H.-C.T."/>
            <person name="Winkler M.E."/>
        </authorList>
    </citation>
    <scope>NUCLEOTIDE SEQUENCE</scope>
</reference>
<name>A0A383D0R5_9ZZZZ</name>
<evidence type="ECO:0000313" key="1">
    <source>
        <dbReference type="EMBL" id="SVE37853.1"/>
    </source>
</evidence>
<sequence length="70" mass="8236">MESTKNRLIDVRESMETEEWKNIKIYMHTYADGVGYTLIGTKLSDNLVYSYDLEAEEFRPLSELRSLITK</sequence>
<organism evidence="1">
    <name type="scientific">marine metagenome</name>
    <dbReference type="NCBI Taxonomy" id="408172"/>
    <lineage>
        <taxon>unclassified sequences</taxon>
        <taxon>metagenomes</taxon>
        <taxon>ecological metagenomes</taxon>
    </lineage>
</organism>
<protein>
    <submittedName>
        <fullName evidence="1">Uncharacterized protein</fullName>
    </submittedName>
</protein>
<dbReference type="AlphaFoldDB" id="A0A383D0R5"/>
<dbReference type="EMBL" id="UINC01213189">
    <property type="protein sequence ID" value="SVE37853.1"/>
    <property type="molecule type" value="Genomic_DNA"/>
</dbReference>
<proteinExistence type="predicted"/>